<keyword evidence="4" id="KW-0813">Transport</keyword>
<dbReference type="PROSITE" id="PS00880">
    <property type="entry name" value="ACB_1"/>
    <property type="match status" value="1"/>
</dbReference>
<comment type="similarity">
    <text evidence="3">Belongs to the ACBP family.</text>
</comment>
<evidence type="ECO:0000256" key="1">
    <source>
        <dbReference type="ARBA" id="ARBA00004240"/>
    </source>
</evidence>
<dbReference type="GO" id="GO:0005794">
    <property type="term" value="C:Golgi apparatus"/>
    <property type="evidence" value="ECO:0007669"/>
    <property type="project" value="UniProtKB-SubCell"/>
</dbReference>
<dbReference type="GO" id="GO:0006631">
    <property type="term" value="P:fatty acid metabolic process"/>
    <property type="evidence" value="ECO:0007669"/>
    <property type="project" value="TreeGrafter"/>
</dbReference>
<keyword evidence="5" id="KW-0256">Endoplasmic reticulum</keyword>
<reference evidence="10" key="2">
    <citation type="submission" date="2025-09" db="UniProtKB">
        <authorList>
            <consortium name="Ensembl"/>
        </authorList>
    </citation>
    <scope>IDENTIFICATION</scope>
</reference>
<dbReference type="Proteomes" id="UP000694523">
    <property type="component" value="Unplaced"/>
</dbReference>
<evidence type="ECO:0000256" key="5">
    <source>
        <dbReference type="ARBA" id="ARBA00022824"/>
    </source>
</evidence>
<dbReference type="Ensembl" id="ENSNMLT00000046124.1">
    <property type="protein sequence ID" value="ENSNMLP00000041497.1"/>
    <property type="gene ID" value="ENSNMLG00000025392.1"/>
</dbReference>
<dbReference type="GO" id="GO:0005783">
    <property type="term" value="C:endoplasmic reticulum"/>
    <property type="evidence" value="ECO:0007669"/>
    <property type="project" value="UniProtKB-SubCell"/>
</dbReference>
<dbReference type="PANTHER" id="PTHR23310:SF54">
    <property type="entry name" value="ACYL-COA-BINDING PROTEIN"/>
    <property type="match status" value="1"/>
</dbReference>
<evidence type="ECO:0000256" key="2">
    <source>
        <dbReference type="ARBA" id="ARBA00004555"/>
    </source>
</evidence>
<sequence>HADIFFLQTHAAADVKNLKAKPADDEMLKIYSLYKQASVGDVNTARPGMLDFTGKAKWDAWRSRKSKEEAMKEYVDLVNELKSKYGF</sequence>
<dbReference type="InterPro" id="IPR022408">
    <property type="entry name" value="Acyl-CoA-binding_prot_CS"/>
</dbReference>
<dbReference type="InterPro" id="IPR000582">
    <property type="entry name" value="Acyl-CoA-binding_protein"/>
</dbReference>
<evidence type="ECO:0000256" key="7">
    <source>
        <dbReference type="ARBA" id="ARBA00023121"/>
    </source>
</evidence>
<comment type="subcellular location">
    <subcellularLocation>
        <location evidence="1">Endoplasmic reticulum</location>
    </subcellularLocation>
    <subcellularLocation>
        <location evidence="2">Golgi apparatus</location>
    </subcellularLocation>
</comment>
<evidence type="ECO:0000256" key="4">
    <source>
        <dbReference type="ARBA" id="ARBA00022448"/>
    </source>
</evidence>
<keyword evidence="6" id="KW-0333">Golgi apparatus</keyword>
<dbReference type="InterPro" id="IPR014352">
    <property type="entry name" value="FERM/acyl-CoA-bd_prot_sf"/>
</dbReference>
<proteinExistence type="inferred from homology"/>
<evidence type="ECO:0000256" key="8">
    <source>
        <dbReference type="ARBA" id="ARBA00039735"/>
    </source>
</evidence>
<keyword evidence="11" id="KW-1185">Reference proteome</keyword>
<name>A0A8C6UZ32_9GOBI</name>
<feature type="domain" description="ACB" evidence="9">
    <location>
        <begin position="1"/>
        <end position="87"/>
    </location>
</feature>
<accession>A0A8C6UZ32</accession>
<dbReference type="AlphaFoldDB" id="A0A8C6UZ32"/>
<evidence type="ECO:0000256" key="3">
    <source>
        <dbReference type="ARBA" id="ARBA00005567"/>
    </source>
</evidence>
<dbReference type="InterPro" id="IPR035984">
    <property type="entry name" value="Acyl-CoA-binding_sf"/>
</dbReference>
<dbReference type="PRINTS" id="PR00689">
    <property type="entry name" value="ACOABINDINGP"/>
</dbReference>
<evidence type="ECO:0000259" key="9">
    <source>
        <dbReference type="PROSITE" id="PS51228"/>
    </source>
</evidence>
<dbReference type="SUPFAM" id="SSF47027">
    <property type="entry name" value="Acyl-CoA binding protein"/>
    <property type="match status" value="1"/>
</dbReference>
<organism evidence="10 11">
    <name type="scientific">Neogobius melanostomus</name>
    <name type="common">round goby</name>
    <dbReference type="NCBI Taxonomy" id="47308"/>
    <lineage>
        <taxon>Eukaryota</taxon>
        <taxon>Metazoa</taxon>
        <taxon>Chordata</taxon>
        <taxon>Craniata</taxon>
        <taxon>Vertebrata</taxon>
        <taxon>Euteleostomi</taxon>
        <taxon>Actinopterygii</taxon>
        <taxon>Neopterygii</taxon>
        <taxon>Teleostei</taxon>
        <taxon>Neoteleostei</taxon>
        <taxon>Acanthomorphata</taxon>
        <taxon>Gobiaria</taxon>
        <taxon>Gobiiformes</taxon>
        <taxon>Gobioidei</taxon>
        <taxon>Gobiidae</taxon>
        <taxon>Benthophilinae</taxon>
        <taxon>Neogobiini</taxon>
        <taxon>Neogobius</taxon>
    </lineage>
</organism>
<dbReference type="PANTHER" id="PTHR23310">
    <property type="entry name" value="ACYL-COA-BINDING PROTEIN, ACBP"/>
    <property type="match status" value="1"/>
</dbReference>
<dbReference type="Pfam" id="PF00887">
    <property type="entry name" value="ACBP"/>
    <property type="match status" value="1"/>
</dbReference>
<evidence type="ECO:0000313" key="10">
    <source>
        <dbReference type="Ensembl" id="ENSNMLP00000041497.1"/>
    </source>
</evidence>
<keyword evidence="7" id="KW-0446">Lipid-binding</keyword>
<evidence type="ECO:0000256" key="6">
    <source>
        <dbReference type="ARBA" id="ARBA00023034"/>
    </source>
</evidence>
<dbReference type="Gene3D" id="1.20.80.10">
    <property type="match status" value="1"/>
</dbReference>
<protein>
    <recommendedName>
        <fullName evidence="8">Acyl-CoA-binding protein</fullName>
    </recommendedName>
</protein>
<dbReference type="PROSITE" id="PS51228">
    <property type="entry name" value="ACB_2"/>
    <property type="match status" value="1"/>
</dbReference>
<evidence type="ECO:0000313" key="11">
    <source>
        <dbReference type="Proteomes" id="UP000694523"/>
    </source>
</evidence>
<reference evidence="10" key="1">
    <citation type="submission" date="2025-08" db="UniProtKB">
        <authorList>
            <consortium name="Ensembl"/>
        </authorList>
    </citation>
    <scope>IDENTIFICATION</scope>
</reference>
<dbReference type="GO" id="GO:0000062">
    <property type="term" value="F:fatty-acyl-CoA binding"/>
    <property type="evidence" value="ECO:0007669"/>
    <property type="project" value="InterPro"/>
</dbReference>